<sequence length="1509" mass="161699">MSEPTATPLSATSPTTDEPATMSVDKKLPPSTTAGAMAAPVQSATRHPDFGPGVGKAFLSTELGSRPPRSLGPIVPPVIARSINDPPAVVSAARYWQGEYKDQCLCIFPGQGWVVEDLWDAEDLHIEGRAFCEEMLTFISRSTYYAAKQFADDWSLAHPDRLDFTGLQMGNVYDLNDPLAIVDQIFTFGEPISFPRPFLWHVAYMLIATMMEKKFADKGESGANDVQQPSVVEKQGDDKAAEALPTDTTTLAEKKQPSSAVTTAGRMSTMPPAAPNQPGMRPLAQRAPTQGPPQSAGYHLPPRGAGPPTAVAPNMYQQAMNVPKGNRNVASGSYNQQLAWSENVSRGGSGSYLRQPSGTMSSTQSPQYAPATMAMGQPMAVPVMPGSAMAPYGQGHPMMQVPGYPIQHFDTAMVMRGPMHYQPGPMHAPPMGPAYPFQHQGPHGATMGDMTNNMHYPNNMAAQYPDPRAPMPHRTSNLLFDPYNGANPKFNNTTTHKKGAYSNFPAQSNRGRKASTSIGRVAYSSSNTDHATNVSANAGRYTDFSARRRFSEDDPKITSDPVTGCAHTWIGAGNSTVTELWVGDLPSDAHEDEVKQMFQQNVGITPTAISIKHNTSRPNNSHAFATFASNADAKAALTIREHDARLRNGAFRPSVTVPKRYYQKDLSPTQRRESSNTGYFVQSHAGQAEDRDTRSVARMTSYNEERPVAGTDVVPVTAGGKALYSPQDARSGVLKKSTQQSEAVESTRTGSPKREKSKRQQKSPTKNVKTKSKLDAQADAASRVEDVTEVAKKLKVDGSTAAAADVANVVEDSQATKSTADGTDIGKQVFFDAATIAEEPITSLEDNTTMIVEVPNSAVDSLLQPLKHPDASGAVHEEAKPQTMSSLECSTVETTGHTIHMPLGAVIEDASNAGILPDAVPNNPPLQPADDTISEDEAKNDISFHSAQEIQTHPTQVELQPDAQERLMTSDPHISILSDTNDEPDAEKSVVPPVQPEPQVPATMPQDDTEDKMTSTQDLAPALRTENEVMSTPMEASRPETTKKGGPQQVQSLFPFVKTTSKTQAKREKEAKKKQAKKEEAAANAIAKEKAQKEKAAIAKAKAEKDASSVKRDGGPSTHANKEQATVSGDSSALTDAPGKPAAANQTSTRQATPGSKKSKGKAKAKVATVEDEKKVEGGDESGKPNGGNTTKVSEGIASVTQKADIAEISQVKLRNQGSSNGSGASAGPRDTSLSPSPHISAATQDAQATSEKRSTHEVNHLKPSTLKPSTHTQGSQGSGFEIDSHQSPALPSAYADTTPVLQHTMFIPESHPGRHSAVSSATLRDDDSRAVDSIAPPPNNITSGPSHVASAGADVTPAHPHQFEVSKKKKKNKNKKKKKSAATADAADPVNDAQAAVPDTTPQRVPLSRVSMSSSIPVKASLYDYDPFSSQIDEIDGIRRAKQSDIATYFQARWKMIEDEGKEREKAGLPPKIDLDELNGALEAYWNEFPAQKPENARLFTKAGFGME</sequence>
<evidence type="ECO:0000256" key="2">
    <source>
        <dbReference type="SAM" id="MobiDB-lite"/>
    </source>
</evidence>
<feature type="domain" description="RRM" evidence="3">
    <location>
        <begin position="578"/>
        <end position="649"/>
    </location>
</feature>
<evidence type="ECO:0000313" key="5">
    <source>
        <dbReference type="Proteomes" id="UP000800040"/>
    </source>
</evidence>
<feature type="compositionally biased region" description="Polar residues" evidence="2">
    <location>
        <begin position="246"/>
        <end position="266"/>
    </location>
</feature>
<dbReference type="Pfam" id="PF00076">
    <property type="entry name" value="RRM_1"/>
    <property type="match status" value="1"/>
</dbReference>
<feature type="compositionally biased region" description="Polar residues" evidence="2">
    <location>
        <begin position="1123"/>
        <end position="1134"/>
    </location>
</feature>
<feature type="compositionally biased region" description="Basic residues" evidence="2">
    <location>
        <begin position="1368"/>
        <end position="1381"/>
    </location>
</feature>
<feature type="region of interest" description="Disordered" evidence="2">
    <location>
        <begin position="220"/>
        <end position="297"/>
    </location>
</feature>
<name>A0A6A5KD92_9PLEO</name>
<feature type="compositionally biased region" description="Low complexity" evidence="2">
    <location>
        <begin position="1218"/>
        <end position="1228"/>
    </location>
</feature>
<feature type="region of interest" description="Disordered" evidence="2">
    <location>
        <begin position="492"/>
        <end position="512"/>
    </location>
</feature>
<dbReference type="InterPro" id="IPR000504">
    <property type="entry name" value="RRM_dom"/>
</dbReference>
<dbReference type="SUPFAM" id="SSF54928">
    <property type="entry name" value="RNA-binding domain, RBD"/>
    <property type="match status" value="1"/>
</dbReference>
<evidence type="ECO:0000259" key="3">
    <source>
        <dbReference type="PROSITE" id="PS50102"/>
    </source>
</evidence>
<dbReference type="PROSITE" id="PS50102">
    <property type="entry name" value="RRM"/>
    <property type="match status" value="1"/>
</dbReference>
<feature type="compositionally biased region" description="Basic and acidic residues" evidence="2">
    <location>
        <begin position="1065"/>
        <end position="1114"/>
    </location>
</feature>
<feature type="region of interest" description="Disordered" evidence="2">
    <location>
        <begin position="1"/>
        <end position="47"/>
    </location>
</feature>
<dbReference type="Gene3D" id="3.30.70.330">
    <property type="match status" value="1"/>
</dbReference>
<evidence type="ECO:0000313" key="4">
    <source>
        <dbReference type="EMBL" id="KAF1836005.1"/>
    </source>
</evidence>
<dbReference type="GO" id="GO:0003723">
    <property type="term" value="F:RNA binding"/>
    <property type="evidence" value="ECO:0007669"/>
    <property type="project" value="UniProtKB-UniRule"/>
</dbReference>
<protein>
    <recommendedName>
        <fullName evidence="3">RRM domain-containing protein</fullName>
    </recommendedName>
</protein>
<feature type="compositionally biased region" description="Polar residues" evidence="2">
    <location>
        <begin position="1048"/>
        <end position="1063"/>
    </location>
</feature>
<proteinExistence type="predicted"/>
<feature type="compositionally biased region" description="Basic and acidic residues" evidence="2">
    <location>
        <begin position="1169"/>
        <end position="1183"/>
    </location>
</feature>
<dbReference type="EMBL" id="ML975279">
    <property type="protein sequence ID" value="KAF1836005.1"/>
    <property type="molecule type" value="Genomic_DNA"/>
</dbReference>
<gene>
    <name evidence="4" type="ORF">BDW02DRAFT_596806</name>
</gene>
<feature type="compositionally biased region" description="Polar residues" evidence="2">
    <location>
        <begin position="1267"/>
        <end position="1276"/>
    </location>
</feature>
<feature type="compositionally biased region" description="Basic and acidic residues" evidence="2">
    <location>
        <begin position="772"/>
        <end position="781"/>
    </location>
</feature>
<feature type="compositionally biased region" description="Basic and acidic residues" evidence="2">
    <location>
        <begin position="1251"/>
        <end position="1261"/>
    </location>
</feature>
<feature type="region of interest" description="Disordered" evidence="2">
    <location>
        <begin position="722"/>
        <end position="781"/>
    </location>
</feature>
<dbReference type="InterPro" id="IPR035979">
    <property type="entry name" value="RBD_domain_sf"/>
</dbReference>
<organism evidence="4 5">
    <name type="scientific">Decorospora gaudefroyi</name>
    <dbReference type="NCBI Taxonomy" id="184978"/>
    <lineage>
        <taxon>Eukaryota</taxon>
        <taxon>Fungi</taxon>
        <taxon>Dikarya</taxon>
        <taxon>Ascomycota</taxon>
        <taxon>Pezizomycotina</taxon>
        <taxon>Dothideomycetes</taxon>
        <taxon>Pleosporomycetidae</taxon>
        <taxon>Pleosporales</taxon>
        <taxon>Pleosporineae</taxon>
        <taxon>Pleosporaceae</taxon>
        <taxon>Decorospora</taxon>
    </lineage>
</organism>
<dbReference type="CDD" id="cd00590">
    <property type="entry name" value="RRM_SF"/>
    <property type="match status" value="1"/>
</dbReference>
<feature type="compositionally biased region" description="Polar residues" evidence="2">
    <location>
        <begin position="736"/>
        <end position="750"/>
    </location>
</feature>
<reference evidence="4" key="1">
    <citation type="submission" date="2020-01" db="EMBL/GenBank/DDBJ databases">
        <authorList>
            <consortium name="DOE Joint Genome Institute"/>
            <person name="Haridas S."/>
            <person name="Albert R."/>
            <person name="Binder M."/>
            <person name="Bloem J."/>
            <person name="Labutti K."/>
            <person name="Salamov A."/>
            <person name="Andreopoulos B."/>
            <person name="Baker S.E."/>
            <person name="Barry K."/>
            <person name="Bills G."/>
            <person name="Bluhm B.H."/>
            <person name="Cannon C."/>
            <person name="Castanera R."/>
            <person name="Culley D.E."/>
            <person name="Daum C."/>
            <person name="Ezra D."/>
            <person name="Gonzalez J.B."/>
            <person name="Henrissat B."/>
            <person name="Kuo A."/>
            <person name="Liang C."/>
            <person name="Lipzen A."/>
            <person name="Lutzoni F."/>
            <person name="Magnuson J."/>
            <person name="Mondo S."/>
            <person name="Nolan M."/>
            <person name="Ohm R."/>
            <person name="Pangilinan J."/>
            <person name="Park H.-J."/>
            <person name="Ramirez L."/>
            <person name="Alfaro M."/>
            <person name="Sun H."/>
            <person name="Tritt A."/>
            <person name="Yoshinaga Y."/>
            <person name="Zwiers L.-H."/>
            <person name="Turgeon B.G."/>
            <person name="Goodwin S.B."/>
            <person name="Spatafora J.W."/>
            <person name="Crous P.W."/>
            <person name="Grigoriev I.V."/>
        </authorList>
    </citation>
    <scope>NUCLEOTIDE SEQUENCE</scope>
    <source>
        <strain evidence="4">P77</strain>
    </source>
</reference>
<dbReference type="Proteomes" id="UP000800040">
    <property type="component" value="Unassembled WGS sequence"/>
</dbReference>
<keyword evidence="1" id="KW-0694">RNA-binding</keyword>
<feature type="region of interest" description="Disordered" evidence="2">
    <location>
        <begin position="664"/>
        <end position="694"/>
    </location>
</feature>
<feature type="compositionally biased region" description="Polar residues" evidence="2">
    <location>
        <begin position="1232"/>
        <end position="1250"/>
    </location>
</feature>
<keyword evidence="5" id="KW-1185">Reference proteome</keyword>
<feature type="compositionally biased region" description="Low complexity" evidence="2">
    <location>
        <begin position="1"/>
        <end position="16"/>
    </location>
</feature>
<dbReference type="InterPro" id="IPR012677">
    <property type="entry name" value="Nucleotide-bd_a/b_plait_sf"/>
</dbReference>
<feature type="region of interest" description="Disordered" evidence="2">
    <location>
        <begin position="342"/>
        <end position="367"/>
    </location>
</feature>
<feature type="region of interest" description="Disordered" evidence="2">
    <location>
        <begin position="974"/>
        <end position="1297"/>
    </location>
</feature>
<accession>A0A6A5KD92</accession>
<feature type="region of interest" description="Disordered" evidence="2">
    <location>
        <begin position="1309"/>
        <end position="1409"/>
    </location>
</feature>
<feature type="compositionally biased region" description="Polar residues" evidence="2">
    <location>
        <begin position="1144"/>
        <end position="1154"/>
    </location>
</feature>
<dbReference type="OrthoDB" id="3800936at2759"/>
<evidence type="ECO:0000256" key="1">
    <source>
        <dbReference type="PROSITE-ProRule" id="PRU00176"/>
    </source>
</evidence>